<evidence type="ECO:0000259" key="6">
    <source>
        <dbReference type="PROSITE" id="PS50926"/>
    </source>
</evidence>
<dbReference type="InterPro" id="IPR029063">
    <property type="entry name" value="SAM-dependent_MTases_sf"/>
</dbReference>
<dbReference type="Pfam" id="PF01938">
    <property type="entry name" value="TRAM"/>
    <property type="match status" value="1"/>
</dbReference>
<dbReference type="NCBIfam" id="TIGR00479">
    <property type="entry name" value="rumA"/>
    <property type="match status" value="1"/>
</dbReference>
<dbReference type="SUPFAM" id="SSF50249">
    <property type="entry name" value="Nucleic acid-binding proteins"/>
    <property type="match status" value="1"/>
</dbReference>
<comment type="similarity">
    <text evidence="4">Belongs to the class I-like SAM-binding methyltransferase superfamily. RNA M5U methyltransferase family.</text>
</comment>
<dbReference type="CDD" id="cd02440">
    <property type="entry name" value="AdoMet_MTases"/>
    <property type="match status" value="1"/>
</dbReference>
<keyword evidence="2 4" id="KW-0808">Transferase</keyword>
<proteinExistence type="inferred from homology"/>
<dbReference type="InterPro" id="IPR010280">
    <property type="entry name" value="U5_MeTrfase_fam"/>
</dbReference>
<dbReference type="PROSITE" id="PS51687">
    <property type="entry name" value="SAM_MT_RNA_M5U"/>
    <property type="match status" value="1"/>
</dbReference>
<feature type="domain" description="TRAM" evidence="6">
    <location>
        <begin position="1"/>
        <end position="61"/>
    </location>
</feature>
<evidence type="ECO:0000256" key="3">
    <source>
        <dbReference type="ARBA" id="ARBA00022691"/>
    </source>
</evidence>
<dbReference type="EMBL" id="CP001100">
    <property type="protein sequence ID" value="ACF14408.1"/>
    <property type="molecule type" value="Genomic_DNA"/>
</dbReference>
<dbReference type="PROSITE" id="PS01230">
    <property type="entry name" value="TRMA_1"/>
    <property type="match status" value="1"/>
</dbReference>
<dbReference type="PROSITE" id="PS01231">
    <property type="entry name" value="TRMA_2"/>
    <property type="match status" value="1"/>
</dbReference>
<keyword evidence="3 4" id="KW-0949">S-adenosyl-L-methionine</keyword>
<evidence type="ECO:0000313" key="8">
    <source>
        <dbReference type="Proteomes" id="UP000001208"/>
    </source>
</evidence>
<dbReference type="InterPro" id="IPR030391">
    <property type="entry name" value="MeTrfase_TrmA_CS"/>
</dbReference>
<keyword evidence="1 4" id="KW-0489">Methyltransferase</keyword>
<dbReference type="RefSeq" id="WP_012500491.1">
    <property type="nucleotide sequence ID" value="NC_011026.1"/>
</dbReference>
<dbReference type="HOGENOM" id="CLU_014689_7_2_10"/>
<feature type="binding site" evidence="4">
    <location>
        <position position="354"/>
    </location>
    <ligand>
        <name>S-adenosyl-L-methionine</name>
        <dbReference type="ChEBI" id="CHEBI:59789"/>
    </ligand>
</feature>
<protein>
    <submittedName>
        <fullName evidence="7">RNA methyltransferase, TrmA family</fullName>
    </submittedName>
</protein>
<gene>
    <name evidence="7" type="ordered locus">Ctha_1954</name>
</gene>
<dbReference type="InterPro" id="IPR030390">
    <property type="entry name" value="MeTrfase_TrmA_AS"/>
</dbReference>
<feature type="active site" description="Nucleophile" evidence="4">
    <location>
        <position position="431"/>
    </location>
</feature>
<dbReference type="FunFam" id="3.40.50.150:FF:000009">
    <property type="entry name" value="23S rRNA (Uracil(1939)-C(5))-methyltransferase RlmD"/>
    <property type="match status" value="1"/>
</dbReference>
<dbReference type="OrthoDB" id="9804590at2"/>
<keyword evidence="8" id="KW-1185">Reference proteome</keyword>
<dbReference type="PANTHER" id="PTHR11061">
    <property type="entry name" value="RNA M5U METHYLTRANSFERASE"/>
    <property type="match status" value="1"/>
</dbReference>
<dbReference type="SUPFAM" id="SSF53335">
    <property type="entry name" value="S-adenosyl-L-methionine-dependent methyltransferases"/>
    <property type="match status" value="1"/>
</dbReference>
<name>B3QUF9_CHLT3</name>
<dbReference type="Pfam" id="PF05958">
    <property type="entry name" value="tRNA_U5-meth_tr"/>
    <property type="match status" value="1"/>
</dbReference>
<feature type="active site" evidence="5">
    <location>
        <position position="431"/>
    </location>
</feature>
<evidence type="ECO:0000256" key="5">
    <source>
        <dbReference type="PROSITE-ProRule" id="PRU10015"/>
    </source>
</evidence>
<evidence type="ECO:0000256" key="1">
    <source>
        <dbReference type="ARBA" id="ARBA00022603"/>
    </source>
</evidence>
<dbReference type="eggNOG" id="COG2265">
    <property type="taxonomic scope" value="Bacteria"/>
</dbReference>
<dbReference type="STRING" id="517418.Ctha_1954"/>
<feature type="binding site" evidence="4">
    <location>
        <position position="304"/>
    </location>
    <ligand>
        <name>S-adenosyl-L-methionine</name>
        <dbReference type="ChEBI" id="CHEBI:59789"/>
    </ligand>
</feature>
<dbReference type="GO" id="GO:0070041">
    <property type="term" value="F:rRNA (uridine-C5-)-methyltransferase activity"/>
    <property type="evidence" value="ECO:0007669"/>
    <property type="project" value="TreeGrafter"/>
</dbReference>
<dbReference type="PROSITE" id="PS50926">
    <property type="entry name" value="TRAM"/>
    <property type="match status" value="1"/>
</dbReference>
<feature type="binding site" evidence="4">
    <location>
        <position position="404"/>
    </location>
    <ligand>
        <name>S-adenosyl-L-methionine</name>
        <dbReference type="ChEBI" id="CHEBI:59789"/>
    </ligand>
</feature>
<evidence type="ECO:0000256" key="2">
    <source>
        <dbReference type="ARBA" id="ARBA00022679"/>
    </source>
</evidence>
<dbReference type="KEGG" id="cts:Ctha_1954"/>
<dbReference type="Proteomes" id="UP000001208">
    <property type="component" value="Chromosome"/>
</dbReference>
<reference evidence="7 8" key="1">
    <citation type="submission" date="2008-06" db="EMBL/GenBank/DDBJ databases">
        <title>Complete sequence of Chloroherpeton thalassium ATCC 35110.</title>
        <authorList>
            <consortium name="US DOE Joint Genome Institute"/>
            <person name="Lucas S."/>
            <person name="Copeland A."/>
            <person name="Lapidus A."/>
            <person name="Glavina del Rio T."/>
            <person name="Dalin E."/>
            <person name="Tice H."/>
            <person name="Bruce D."/>
            <person name="Goodwin L."/>
            <person name="Pitluck S."/>
            <person name="Schmutz J."/>
            <person name="Larimer F."/>
            <person name="Land M."/>
            <person name="Hauser L."/>
            <person name="Kyrpides N."/>
            <person name="Mikhailova N."/>
            <person name="Liu Z."/>
            <person name="Li T."/>
            <person name="Zhao F."/>
            <person name="Overmann J."/>
            <person name="Bryant D.A."/>
            <person name="Richardson P."/>
        </authorList>
    </citation>
    <scope>NUCLEOTIDE SEQUENCE [LARGE SCALE GENOMIC DNA]</scope>
    <source>
        <strain evidence="8">ATCC 35110 / GB-78</strain>
    </source>
</reference>
<dbReference type="FunFam" id="2.40.50.1070:FF:000003">
    <property type="entry name" value="23S rRNA (Uracil-5-)-methyltransferase RumA"/>
    <property type="match status" value="1"/>
</dbReference>
<dbReference type="InterPro" id="IPR012340">
    <property type="entry name" value="NA-bd_OB-fold"/>
</dbReference>
<dbReference type="GO" id="GO:0070475">
    <property type="term" value="P:rRNA base methylation"/>
    <property type="evidence" value="ECO:0007669"/>
    <property type="project" value="TreeGrafter"/>
</dbReference>
<dbReference type="InterPro" id="IPR002792">
    <property type="entry name" value="TRAM_dom"/>
</dbReference>
<dbReference type="AlphaFoldDB" id="B3QUF9"/>
<evidence type="ECO:0000256" key="4">
    <source>
        <dbReference type="PROSITE-ProRule" id="PRU01024"/>
    </source>
</evidence>
<dbReference type="Gene3D" id="3.40.50.150">
    <property type="entry name" value="Vaccinia Virus protein VP39"/>
    <property type="match status" value="1"/>
</dbReference>
<dbReference type="Gene3D" id="2.40.50.1070">
    <property type="match status" value="1"/>
</dbReference>
<evidence type="ECO:0000313" key="7">
    <source>
        <dbReference type="EMBL" id="ACF14408.1"/>
    </source>
</evidence>
<dbReference type="PANTHER" id="PTHR11061:SF30">
    <property type="entry name" value="TRNA (URACIL(54)-C(5))-METHYLTRANSFERASE"/>
    <property type="match status" value="1"/>
</dbReference>
<sequence>MTKKGDTVHLTVSDIAEGDRCYGRLESGMSVFVQGRLAIGDEVEAVVFKTKKNYIEAKLHRILSPSPDRVPPKCFHFGVCGGCKWQHVSYAAQLRQKEKQVSDALLHIGGFKTFLMKPAIHAPHIFNYRNKVDFSFSNQRYLLPEEIGVEEGELQKRTDFALGFHAPRRYDKAIDIDNCDIASPEMNTVLHIVKAFCLEKKLTAYSTVTHEGFLRNLVIRSGENTGELMVNLVTSWHDTELMQELEYQLKEALQEKLTTFVNNISTKKNTVAFGEEEFCVIGKGHITETLGNYAFDISANSFFQTNSAQTLNLYQKTREFAKLSQDDIVYDLYCGTGSISIFISDACQKVLGIELVDSAIEDAKKNAERNDVKNCAFRMLDLKDFGKISPELEAFGLPDVVITDPPRAGMHPKAVQMLLRLSPKRIVYVSCNPASLARDGQLFCENGEYQLLEAQPVDMFPHTNHIESVAVFEKQ</sequence>
<feature type="binding site" evidence="4">
    <location>
        <position position="333"/>
    </location>
    <ligand>
        <name>S-adenosyl-L-methionine</name>
        <dbReference type="ChEBI" id="CHEBI:59789"/>
    </ligand>
</feature>
<accession>B3QUF9</accession>
<organism evidence="7 8">
    <name type="scientific">Chloroherpeton thalassium (strain ATCC 35110 / GB-78)</name>
    <dbReference type="NCBI Taxonomy" id="517418"/>
    <lineage>
        <taxon>Bacteria</taxon>
        <taxon>Pseudomonadati</taxon>
        <taxon>Chlorobiota</taxon>
        <taxon>Chlorobiia</taxon>
        <taxon>Chlorobiales</taxon>
        <taxon>Chloroherpetonaceae</taxon>
        <taxon>Chloroherpeton</taxon>
    </lineage>
</organism>
<dbReference type="Gene3D" id="2.40.50.140">
    <property type="entry name" value="Nucleic acid-binding proteins"/>
    <property type="match status" value="1"/>
</dbReference>